<comment type="catalytic activity">
    <reaction evidence="8 9">
        <text>GTP + H2O = GDP + phosphate + H(+)</text>
        <dbReference type="Rhea" id="RHEA:19669"/>
        <dbReference type="ChEBI" id="CHEBI:15377"/>
        <dbReference type="ChEBI" id="CHEBI:15378"/>
        <dbReference type="ChEBI" id="CHEBI:37565"/>
        <dbReference type="ChEBI" id="CHEBI:43474"/>
        <dbReference type="ChEBI" id="CHEBI:58189"/>
        <dbReference type="EC" id="3.6.5.4"/>
    </reaction>
</comment>
<dbReference type="SUPFAM" id="SSF47364">
    <property type="entry name" value="Domain of the SRP/SRP receptor G-proteins"/>
    <property type="match status" value="1"/>
</dbReference>
<dbReference type="NCBIfam" id="TIGR00064">
    <property type="entry name" value="ftsY"/>
    <property type="match status" value="1"/>
</dbReference>
<dbReference type="SMART" id="SM00962">
    <property type="entry name" value="SRP54"/>
    <property type="match status" value="1"/>
</dbReference>
<reference evidence="12 13" key="1">
    <citation type="journal article" date="2015" name="Genome Announc.">
        <title>Expanding the biotechnology potential of lactobacilli through comparative genomics of 213 strains and associated genera.</title>
        <authorList>
            <person name="Sun Z."/>
            <person name="Harris H.M."/>
            <person name="McCann A."/>
            <person name="Guo C."/>
            <person name="Argimon S."/>
            <person name="Zhang W."/>
            <person name="Yang X."/>
            <person name="Jeffery I.B."/>
            <person name="Cooney J.C."/>
            <person name="Kagawa T.F."/>
            <person name="Liu W."/>
            <person name="Song Y."/>
            <person name="Salvetti E."/>
            <person name="Wrobel A."/>
            <person name="Rasinkangas P."/>
            <person name="Parkhill J."/>
            <person name="Rea M.C."/>
            <person name="O'Sullivan O."/>
            <person name="Ritari J."/>
            <person name="Douillard F.P."/>
            <person name="Paul Ross R."/>
            <person name="Yang R."/>
            <person name="Briner A.E."/>
            <person name="Felis G.E."/>
            <person name="de Vos W.M."/>
            <person name="Barrangou R."/>
            <person name="Klaenhammer T.R."/>
            <person name="Caufield P.W."/>
            <person name="Cui Y."/>
            <person name="Zhang H."/>
            <person name="O'Toole P.W."/>
        </authorList>
    </citation>
    <scope>NUCLEOTIDE SEQUENCE [LARGE SCALE GENOMIC DNA]</scope>
    <source>
        <strain evidence="12 13">DSM 18390</strain>
    </source>
</reference>
<dbReference type="HAMAP" id="MF_00920">
    <property type="entry name" value="FtsY"/>
    <property type="match status" value="1"/>
</dbReference>
<feature type="compositionally biased region" description="Low complexity" evidence="10">
    <location>
        <begin position="41"/>
        <end position="58"/>
    </location>
</feature>
<comment type="caution">
    <text evidence="12">The sequence shown here is derived from an EMBL/GenBank/DDBJ whole genome shotgun (WGS) entry which is preliminary data.</text>
</comment>
<evidence type="ECO:0000256" key="9">
    <source>
        <dbReference type="HAMAP-Rule" id="MF_00920"/>
    </source>
</evidence>
<dbReference type="Gene3D" id="3.40.50.300">
    <property type="entry name" value="P-loop containing nucleotide triphosphate hydrolases"/>
    <property type="match status" value="1"/>
</dbReference>
<evidence type="ECO:0000313" key="13">
    <source>
        <dbReference type="Proteomes" id="UP000051010"/>
    </source>
</evidence>
<dbReference type="Pfam" id="PF02881">
    <property type="entry name" value="SRP54_N"/>
    <property type="match status" value="1"/>
</dbReference>
<comment type="similarity">
    <text evidence="9">Belongs to the GTP-binding SRP family. FtsY subfamily.</text>
</comment>
<evidence type="ECO:0000256" key="8">
    <source>
        <dbReference type="ARBA" id="ARBA00048027"/>
    </source>
</evidence>
<feature type="compositionally biased region" description="Polar residues" evidence="10">
    <location>
        <begin position="100"/>
        <end position="117"/>
    </location>
</feature>
<dbReference type="PROSITE" id="PS00300">
    <property type="entry name" value="SRP54"/>
    <property type="match status" value="1"/>
</dbReference>
<dbReference type="GO" id="GO:0005886">
    <property type="term" value="C:plasma membrane"/>
    <property type="evidence" value="ECO:0007669"/>
    <property type="project" value="UniProtKB-SubCell"/>
</dbReference>
<dbReference type="GO" id="GO:0006614">
    <property type="term" value="P:SRP-dependent cotranslational protein targeting to membrane"/>
    <property type="evidence" value="ECO:0007669"/>
    <property type="project" value="InterPro"/>
</dbReference>
<feature type="compositionally biased region" description="Basic and acidic residues" evidence="10">
    <location>
        <begin position="14"/>
        <end position="40"/>
    </location>
</feature>
<dbReference type="InterPro" id="IPR027417">
    <property type="entry name" value="P-loop_NTPase"/>
</dbReference>
<organism evidence="12 13">
    <name type="scientific">Lentilactobacillus parafarraginis DSM 18390 = JCM 14109</name>
    <dbReference type="NCBI Taxonomy" id="1423786"/>
    <lineage>
        <taxon>Bacteria</taxon>
        <taxon>Bacillati</taxon>
        <taxon>Bacillota</taxon>
        <taxon>Bacilli</taxon>
        <taxon>Lactobacillales</taxon>
        <taxon>Lactobacillaceae</taxon>
        <taxon>Lentilactobacillus</taxon>
    </lineage>
</organism>
<dbReference type="InterPro" id="IPR004390">
    <property type="entry name" value="SR_rcpt_FtsY"/>
</dbReference>
<evidence type="ECO:0000256" key="7">
    <source>
        <dbReference type="ARBA" id="ARBA00023170"/>
    </source>
</evidence>
<evidence type="ECO:0000256" key="6">
    <source>
        <dbReference type="ARBA" id="ARBA00023136"/>
    </source>
</evidence>
<dbReference type="GO" id="GO:0005737">
    <property type="term" value="C:cytoplasm"/>
    <property type="evidence" value="ECO:0007669"/>
    <property type="project" value="UniProtKB-SubCell"/>
</dbReference>
<comment type="subunit">
    <text evidence="9">Part of the signal recognition particle protein translocation system, which is composed of SRP and FtsY.</text>
</comment>
<dbReference type="FunFam" id="1.20.120.140:FF:000002">
    <property type="entry name" value="Signal recognition particle receptor FtsY"/>
    <property type="match status" value="1"/>
</dbReference>
<dbReference type="SUPFAM" id="SSF52540">
    <property type="entry name" value="P-loop containing nucleoside triphosphate hydrolases"/>
    <property type="match status" value="1"/>
</dbReference>
<feature type="compositionally biased region" description="Low complexity" evidence="10">
    <location>
        <begin position="138"/>
        <end position="148"/>
    </location>
</feature>
<evidence type="ECO:0000256" key="3">
    <source>
        <dbReference type="ARBA" id="ARBA00022741"/>
    </source>
</evidence>
<dbReference type="InterPro" id="IPR036225">
    <property type="entry name" value="SRP/SRP_N"/>
</dbReference>
<dbReference type="InterPro" id="IPR013822">
    <property type="entry name" value="Signal_recog_particl_SRP54_hlx"/>
</dbReference>
<dbReference type="EMBL" id="AZFZ01000009">
    <property type="protein sequence ID" value="KRM44791.1"/>
    <property type="molecule type" value="Genomic_DNA"/>
</dbReference>
<comment type="function">
    <text evidence="9">Involved in targeting and insertion of nascent membrane proteins into the cytoplasmic membrane. Acts as a receptor for the complex formed by the signal recognition particle (SRP) and the ribosome-nascent chain (RNC).</text>
</comment>
<dbReference type="GO" id="GO:0005525">
    <property type="term" value="F:GTP binding"/>
    <property type="evidence" value="ECO:0007669"/>
    <property type="project" value="UniProtKB-UniRule"/>
</dbReference>
<dbReference type="AlphaFoldDB" id="A0A0R1YR16"/>
<feature type="region of interest" description="Disordered" evidence="10">
    <location>
        <begin position="1"/>
        <end position="185"/>
    </location>
</feature>
<evidence type="ECO:0000256" key="1">
    <source>
        <dbReference type="ARBA" id="ARBA00022475"/>
    </source>
</evidence>
<dbReference type="GO" id="GO:0003924">
    <property type="term" value="F:GTPase activity"/>
    <property type="evidence" value="ECO:0007669"/>
    <property type="project" value="UniProtKB-UniRule"/>
</dbReference>
<feature type="compositionally biased region" description="Basic and acidic residues" evidence="10">
    <location>
        <begin position="172"/>
        <end position="183"/>
    </location>
</feature>
<evidence type="ECO:0000256" key="10">
    <source>
        <dbReference type="SAM" id="MobiDB-lite"/>
    </source>
</evidence>
<dbReference type="PATRIC" id="fig|1423786.4.peg.3048"/>
<keyword evidence="3 9" id="KW-0547">Nucleotide-binding</keyword>
<comment type="subcellular location">
    <subcellularLocation>
        <location evidence="9">Cell membrane</location>
        <topology evidence="9">Peripheral membrane protein</topology>
        <orientation evidence="9">Cytoplasmic side</orientation>
    </subcellularLocation>
    <subcellularLocation>
        <location evidence="9">Cytoplasm</location>
    </subcellularLocation>
</comment>
<dbReference type="PANTHER" id="PTHR43134">
    <property type="entry name" value="SIGNAL RECOGNITION PARTICLE RECEPTOR SUBUNIT ALPHA"/>
    <property type="match status" value="1"/>
</dbReference>
<keyword evidence="2 9" id="KW-0963">Cytoplasm</keyword>
<feature type="binding site" evidence="9">
    <location>
        <begin position="367"/>
        <end position="371"/>
    </location>
    <ligand>
        <name>GTP</name>
        <dbReference type="ChEBI" id="CHEBI:37565"/>
    </ligand>
</feature>
<evidence type="ECO:0000256" key="5">
    <source>
        <dbReference type="ARBA" id="ARBA00023134"/>
    </source>
</evidence>
<dbReference type="InterPro" id="IPR003593">
    <property type="entry name" value="AAA+_ATPase"/>
</dbReference>
<dbReference type="SMART" id="SM00963">
    <property type="entry name" value="SRP54_N"/>
    <property type="match status" value="1"/>
</dbReference>
<feature type="binding site" evidence="9">
    <location>
        <begin position="431"/>
        <end position="434"/>
    </location>
    <ligand>
        <name>GTP</name>
        <dbReference type="ChEBI" id="CHEBI:37565"/>
    </ligand>
</feature>
<keyword evidence="1 9" id="KW-1003">Cell membrane</keyword>
<dbReference type="CDD" id="cd17874">
    <property type="entry name" value="FtsY"/>
    <property type="match status" value="1"/>
</dbReference>
<keyword evidence="6 9" id="KW-0472">Membrane</keyword>
<sequence>MGLFDIFRRRSKKDKTEKNQPSEKPETPESEVAKEQEKPTSESAQSSASQEVSSAADSTAAQSEPVASASSQAAFSQSSSEGHRSEAAEPLTPPSAAPESAQSDKPTTAGSDTQSEPKSAGSGLRATPEGQSVSEPVSQSAAGSAADQSKVETANQTPHQPDETAAGDDQDVTDRTKSYEKGLAKSRSSFGAKLNALLANFRHVDESFFDDLEDMLIESDVGFETAMRIADELREEVKLQNAKKPKDVQNVIVEKLIDMYDQAGNGENNAINMAKSGPTVILMVGVNGVGKTTTIGKMAQMYKQQGKKVVLAAADTFRAGAIEQLNVWAKRDGVDIVKSKPKSDPSSVVFDAVKKARDENYDILLVDTAGRLQNKVNLMNELTKMKKILTREIPEAPHEVLLVLDATTGQNAMTQAKMFKEATDVTGIVLTKLDGTARGGIVLAIRSELHLPVKYVGLGEQASDLKPFDPNDFVYGLFKGLISE</sequence>
<keyword evidence="4 9" id="KW-0378">Hydrolase</keyword>
<dbReference type="EC" id="3.6.5.4" evidence="9"/>
<proteinExistence type="inferred from homology"/>
<evidence type="ECO:0000313" key="12">
    <source>
        <dbReference type="EMBL" id="KRM44791.1"/>
    </source>
</evidence>
<dbReference type="Pfam" id="PF00448">
    <property type="entry name" value="SRP54"/>
    <property type="match status" value="1"/>
</dbReference>
<dbReference type="InterPro" id="IPR000897">
    <property type="entry name" value="SRP54_GTPase_dom"/>
</dbReference>
<feature type="compositionally biased region" description="Low complexity" evidence="10">
    <location>
        <begin position="67"/>
        <end position="80"/>
    </location>
</feature>
<feature type="binding site" evidence="9">
    <location>
        <begin position="285"/>
        <end position="292"/>
    </location>
    <ligand>
        <name>GTP</name>
        <dbReference type="ChEBI" id="CHEBI:37565"/>
    </ligand>
</feature>
<evidence type="ECO:0000256" key="4">
    <source>
        <dbReference type="ARBA" id="ARBA00022801"/>
    </source>
</evidence>
<evidence type="ECO:0000256" key="2">
    <source>
        <dbReference type="ARBA" id="ARBA00022490"/>
    </source>
</evidence>
<feature type="domain" description="SRP54-type proteins GTP-binding" evidence="11">
    <location>
        <begin position="452"/>
        <end position="465"/>
    </location>
</feature>
<accession>A0A0R1YR16</accession>
<protein>
    <recommendedName>
        <fullName evidence="9">Signal recognition particle receptor FtsY</fullName>
        <shortName evidence="9">SRP receptor</shortName>
        <ecNumber evidence="9">3.6.5.4</ecNumber>
    </recommendedName>
</protein>
<keyword evidence="5 9" id="KW-0342">GTP-binding</keyword>
<dbReference type="FunFam" id="3.40.50.300:FF:000053">
    <property type="entry name" value="Signal recognition particle receptor FtsY"/>
    <property type="match status" value="1"/>
</dbReference>
<dbReference type="Proteomes" id="UP000051010">
    <property type="component" value="Unassembled WGS sequence"/>
</dbReference>
<dbReference type="SMART" id="SM00382">
    <property type="entry name" value="AAA"/>
    <property type="match status" value="1"/>
</dbReference>
<dbReference type="GO" id="GO:0005047">
    <property type="term" value="F:signal recognition particle binding"/>
    <property type="evidence" value="ECO:0007669"/>
    <property type="project" value="TreeGrafter"/>
</dbReference>
<name>A0A0R1YR16_9LACO</name>
<gene>
    <name evidence="9" type="primary">ftsY</name>
    <name evidence="12" type="ORF">FD47_GL002897</name>
</gene>
<evidence type="ECO:0000259" key="11">
    <source>
        <dbReference type="PROSITE" id="PS00300"/>
    </source>
</evidence>
<keyword evidence="7 9" id="KW-0675">Receptor</keyword>
<dbReference type="InterPro" id="IPR042101">
    <property type="entry name" value="SRP54_N_sf"/>
</dbReference>
<dbReference type="Gene3D" id="1.20.120.140">
    <property type="entry name" value="Signal recognition particle SRP54, nucleotide-binding domain"/>
    <property type="match status" value="1"/>
</dbReference>
<dbReference type="PANTHER" id="PTHR43134:SF1">
    <property type="entry name" value="SIGNAL RECOGNITION PARTICLE RECEPTOR SUBUNIT ALPHA"/>
    <property type="match status" value="1"/>
</dbReference>
<dbReference type="RefSeq" id="WP_054733148.1">
    <property type="nucleotide sequence ID" value="NZ_AZFZ01000009.1"/>
</dbReference>